<keyword evidence="2" id="KW-1133">Transmembrane helix</keyword>
<protein>
    <recommendedName>
        <fullName evidence="1">Phosphatidylglycerophosphatase A</fullName>
        <ecNumber evidence="1">3.1.3.27</ecNumber>
    </recommendedName>
    <alternativeName>
        <fullName evidence="1">Phosphatidylglycerolphosphate phosphatase A</fullName>
    </alternativeName>
</protein>
<evidence type="ECO:0000259" key="3">
    <source>
        <dbReference type="Pfam" id="PF04608"/>
    </source>
</evidence>
<dbReference type="UniPathway" id="UPA00084">
    <property type="reaction ID" value="UER00504"/>
</dbReference>
<reference evidence="4 5" key="1">
    <citation type="submission" date="2013-11" db="EMBL/GenBank/DDBJ databases">
        <title>Genomic analysis of Pelistega sp. HM-7.</title>
        <authorList>
            <person name="Kumbhare S.V."/>
            <person name="Shetty S.A."/>
            <person name="Sharma O."/>
            <person name="Dhotre D.P."/>
        </authorList>
    </citation>
    <scope>NUCLEOTIDE SEQUENCE [LARGE SCALE GENOMIC DNA]</scope>
    <source>
        <strain evidence="4 5">HM-7</strain>
    </source>
</reference>
<dbReference type="PATRIC" id="fig|1414851.3.peg.911"/>
<evidence type="ECO:0000313" key="4">
    <source>
        <dbReference type="EMBL" id="ETD72380.1"/>
    </source>
</evidence>
<dbReference type="GO" id="GO:0006655">
    <property type="term" value="P:phosphatidylglycerol biosynthetic process"/>
    <property type="evidence" value="ECO:0007669"/>
    <property type="project" value="UniProtKB-UniPathway"/>
</dbReference>
<feature type="domain" description="YutG/PgpA" evidence="3">
    <location>
        <begin position="31"/>
        <end position="171"/>
    </location>
</feature>
<feature type="transmembrane region" description="Helical" evidence="2">
    <location>
        <begin position="104"/>
        <end position="132"/>
    </location>
</feature>
<keyword evidence="1" id="KW-0378">Hydrolase</keyword>
<dbReference type="SUPFAM" id="SSF101307">
    <property type="entry name" value="YutG-like"/>
    <property type="match status" value="1"/>
</dbReference>
<accession>V8G7I3</accession>
<keyword evidence="1" id="KW-0479">Metal-binding</keyword>
<keyword evidence="1" id="KW-0460">Magnesium</keyword>
<dbReference type="OrthoDB" id="9804091at2"/>
<dbReference type="EMBL" id="AYSV01000067">
    <property type="protein sequence ID" value="ETD72380.1"/>
    <property type="molecule type" value="Genomic_DNA"/>
</dbReference>
<dbReference type="PANTHER" id="PTHR36305:SF1">
    <property type="entry name" value="PHOSPHATIDYLGLYCEROPHOSPHATASE A"/>
    <property type="match status" value="1"/>
</dbReference>
<proteinExistence type="predicted"/>
<comment type="function">
    <text evidence="1">Lipid phosphatase which dephosphorylates phosphatidylglycerophosphate (PGP) to phosphatidylglycerol (PG).</text>
</comment>
<keyword evidence="1" id="KW-0443">Lipid metabolism</keyword>
<evidence type="ECO:0000256" key="1">
    <source>
        <dbReference type="PIRNR" id="PIRNR006162"/>
    </source>
</evidence>
<dbReference type="GO" id="GO:0005886">
    <property type="term" value="C:plasma membrane"/>
    <property type="evidence" value="ECO:0007669"/>
    <property type="project" value="UniProtKB-SubCell"/>
</dbReference>
<dbReference type="PIRSF" id="PIRSF006162">
    <property type="entry name" value="PgpA"/>
    <property type="match status" value="1"/>
</dbReference>
<dbReference type="PANTHER" id="PTHR36305">
    <property type="entry name" value="PHOSPHATIDYLGLYCEROPHOSPHATASE A"/>
    <property type="match status" value="1"/>
</dbReference>
<name>V8G7I3_9BURK</name>
<dbReference type="GO" id="GO:0046872">
    <property type="term" value="F:metal ion binding"/>
    <property type="evidence" value="ECO:0007669"/>
    <property type="project" value="UniProtKB-KW"/>
</dbReference>
<dbReference type="EC" id="3.1.3.27" evidence="1"/>
<keyword evidence="1" id="KW-1003">Cell membrane</keyword>
<keyword evidence="1" id="KW-0997">Cell inner membrane</keyword>
<keyword evidence="1 2" id="KW-0812">Transmembrane</keyword>
<dbReference type="GO" id="GO:0008962">
    <property type="term" value="F:phosphatidylglycerophosphatase activity"/>
    <property type="evidence" value="ECO:0007669"/>
    <property type="project" value="UniProtKB-EC"/>
</dbReference>
<dbReference type="AlphaFoldDB" id="V8G7I3"/>
<dbReference type="RefSeq" id="WP_023950212.1">
    <property type="nucleotide sequence ID" value="NZ_AYSV01000067.1"/>
</dbReference>
<keyword evidence="1 2" id="KW-0472">Membrane</keyword>
<comment type="caution">
    <text evidence="4">The sequence shown here is derived from an EMBL/GenBank/DDBJ whole genome shotgun (WGS) entry which is preliminary data.</text>
</comment>
<dbReference type="Pfam" id="PF04608">
    <property type="entry name" value="PgpA"/>
    <property type="match status" value="1"/>
</dbReference>
<gene>
    <name evidence="4" type="ORF">V757_04530</name>
</gene>
<dbReference type="InterPro" id="IPR026037">
    <property type="entry name" value="PgpA"/>
</dbReference>
<dbReference type="Proteomes" id="UP000018766">
    <property type="component" value="Unassembled WGS sequence"/>
</dbReference>
<keyword evidence="5" id="KW-1185">Reference proteome</keyword>
<evidence type="ECO:0000313" key="5">
    <source>
        <dbReference type="Proteomes" id="UP000018766"/>
    </source>
</evidence>
<keyword evidence="1" id="KW-0442">Lipid degradation</keyword>
<organism evidence="4 5">
    <name type="scientific">Pelistega indica</name>
    <dbReference type="NCBI Taxonomy" id="1414851"/>
    <lineage>
        <taxon>Bacteria</taxon>
        <taxon>Pseudomonadati</taxon>
        <taxon>Pseudomonadota</taxon>
        <taxon>Betaproteobacteria</taxon>
        <taxon>Burkholderiales</taxon>
        <taxon>Alcaligenaceae</taxon>
        <taxon>Pelistega</taxon>
    </lineage>
</organism>
<comment type="pathway">
    <text evidence="1">Phospholipid metabolism; phosphatidylglycerol biosynthesis; phosphatidylglycerol from CDP-diacylglycerol: step 2/2.</text>
</comment>
<comment type="cofactor">
    <cofactor evidence="1">
        <name>Mg(2+)</name>
        <dbReference type="ChEBI" id="CHEBI:18420"/>
    </cofactor>
</comment>
<dbReference type="InterPro" id="IPR007686">
    <property type="entry name" value="YutG/PgpA"/>
</dbReference>
<feature type="transmembrane region" description="Helical" evidence="2">
    <location>
        <begin position="152"/>
        <end position="175"/>
    </location>
</feature>
<comment type="subcellular location">
    <subcellularLocation>
        <location evidence="1">Cell inner membrane</location>
        <topology evidence="1">Multi-pass membrane protein</topology>
    </subcellularLocation>
</comment>
<dbReference type="GO" id="GO:0009395">
    <property type="term" value="P:phospholipid catabolic process"/>
    <property type="evidence" value="ECO:0007669"/>
    <property type="project" value="UniProtKB-KW"/>
</dbReference>
<sequence>MQQDNQHIETSETVFTPSFSWMKQSIIRCIGFGFGAGLIKKAPGTWGTLCGWLLWTIISYVISNDFILALIICIGFAVGIYVCQRLQLDMQEHDHGGIVWDEIIAFWLVLFVMAPQLSFAWQLFAFVVFRFFDIVKPWPISYVDAKYQNGFGVMWDDIVAAIYSLFIIAIAVRIIGV</sequence>
<dbReference type="InterPro" id="IPR036681">
    <property type="entry name" value="PgpA-like_sf"/>
</dbReference>
<evidence type="ECO:0000256" key="2">
    <source>
        <dbReference type="SAM" id="Phobius"/>
    </source>
</evidence>
<keyword evidence="1" id="KW-1208">Phospholipid metabolism</keyword>
<comment type="catalytic activity">
    <reaction evidence="1">
        <text>a 1,2-diacyl-sn-glycero-3-phospho-(1'-sn-glycero-3'-phosphate) + H2O = a 1,2-diacyl-sn-glycero-3-phospho-(1'-sn-glycerol) + phosphate</text>
        <dbReference type="Rhea" id="RHEA:33751"/>
        <dbReference type="ChEBI" id="CHEBI:15377"/>
        <dbReference type="ChEBI" id="CHEBI:43474"/>
        <dbReference type="ChEBI" id="CHEBI:60110"/>
        <dbReference type="ChEBI" id="CHEBI:64716"/>
        <dbReference type="EC" id="3.1.3.27"/>
    </reaction>
</comment>
<keyword evidence="1" id="KW-0595">Phospholipid degradation</keyword>
<feature type="transmembrane region" description="Helical" evidence="2">
    <location>
        <begin position="52"/>
        <end position="83"/>
    </location>
</feature>
<dbReference type="CDD" id="cd06971">
    <property type="entry name" value="PgpA"/>
    <property type="match status" value="1"/>
</dbReference>